<dbReference type="RefSeq" id="WP_126352284.1">
    <property type="nucleotide sequence ID" value="NZ_JBHSVX010000007.1"/>
</dbReference>
<evidence type="ECO:0000313" key="2">
    <source>
        <dbReference type="Proteomes" id="UP000277766"/>
    </source>
</evidence>
<protein>
    <recommendedName>
        <fullName evidence="3">Plasmid replication initiator protein</fullName>
    </recommendedName>
</protein>
<evidence type="ECO:0000313" key="1">
    <source>
        <dbReference type="EMBL" id="RTR26351.1"/>
    </source>
</evidence>
<sequence length="457" mass="50586">MKRGHLSTVTDERFIAQLGIISIQNRIDSNNPLNRHWISQFTVQGVSYQVEGFAADFGRPRGIDTDVQLAIETLFLLQGCPEHNTVHTTAHEVLVMCNMANKGTNYPRLRESLMRLWRVGFLVSKAQYTEGSPWATYINETLNLFQRVRFTTSGSREGGPDLSSMVKDGKLLVQLSEPLADSIRAGYTHALDRRLLAQIEQPAGRGTYRILQAHRPAQGPLEVRLSDWAAACGIFSDQPDKIRRTLQSAHDELVSNAYLDGVEYTGRGAQQSVTYHFRATHAGDPALVQLLMQQSIPRPRAETLAAQYPSHIEQVVRYVQQRRSQGKVKSPGGLTTDILLHPEKYDLSGPAAPEQALGSGANARREEALKQAAEAAEKAHAEQQATLLRLPPQAQWAGCQATLKVLTARLLSAEQWSILEQRCISGQIEAAPLTRELSALVGSQERKAHILSVLQQA</sequence>
<dbReference type="EMBL" id="RXPE01000016">
    <property type="protein sequence ID" value="RTR26351.1"/>
    <property type="molecule type" value="Genomic_DNA"/>
</dbReference>
<proteinExistence type="predicted"/>
<dbReference type="AlphaFoldDB" id="A0A3S0I351"/>
<organism evidence="1 2">
    <name type="scientific">Deinococcus radiophilus</name>
    <dbReference type="NCBI Taxonomy" id="32062"/>
    <lineage>
        <taxon>Bacteria</taxon>
        <taxon>Thermotogati</taxon>
        <taxon>Deinococcota</taxon>
        <taxon>Deinococci</taxon>
        <taxon>Deinococcales</taxon>
        <taxon>Deinococcaceae</taxon>
        <taxon>Deinococcus</taxon>
    </lineage>
</organism>
<comment type="caution">
    <text evidence="1">The sequence shown here is derived from an EMBL/GenBank/DDBJ whole genome shotgun (WGS) entry which is preliminary data.</text>
</comment>
<name>A0A3S0I351_9DEIO</name>
<dbReference type="Pfam" id="PF10134">
    <property type="entry name" value="RPA"/>
    <property type="match status" value="1"/>
</dbReference>
<dbReference type="Proteomes" id="UP000277766">
    <property type="component" value="Unassembled WGS sequence"/>
</dbReference>
<evidence type="ECO:0008006" key="3">
    <source>
        <dbReference type="Google" id="ProtNLM"/>
    </source>
</evidence>
<reference evidence="1 2" key="1">
    <citation type="submission" date="2018-12" db="EMBL/GenBank/DDBJ databases">
        <title>Deinococcus radiophilus ATCC 27603 genome sequencing and assembly.</title>
        <authorList>
            <person name="Maclea K.S."/>
            <person name="Maynard C.R."/>
        </authorList>
    </citation>
    <scope>NUCLEOTIDE SEQUENCE [LARGE SCALE GENOMIC DNA]</scope>
    <source>
        <strain evidence="1 2">ATCC 27603</strain>
    </source>
</reference>
<dbReference type="OrthoDB" id="58040at2"/>
<gene>
    <name evidence="1" type="ORF">EJ104_08400</name>
</gene>
<keyword evidence="2" id="KW-1185">Reference proteome</keyword>
<accession>A0A3S0I351</accession>
<dbReference type="InterPro" id="IPR018777">
    <property type="entry name" value="Replication_initiator_prot_A"/>
</dbReference>